<dbReference type="CDD" id="cd04301">
    <property type="entry name" value="NAT_SF"/>
    <property type="match status" value="1"/>
</dbReference>
<feature type="domain" description="N-acetyltransferase" evidence="2">
    <location>
        <begin position="6"/>
        <end position="210"/>
    </location>
</feature>
<dbReference type="Gene3D" id="3.40.630.30">
    <property type="match status" value="1"/>
</dbReference>
<dbReference type="PANTHER" id="PTHR13947">
    <property type="entry name" value="GNAT FAMILY N-ACETYLTRANSFERASE"/>
    <property type="match status" value="1"/>
</dbReference>
<protein>
    <submittedName>
        <fullName evidence="3">Predicted acetyltransferase</fullName>
    </submittedName>
</protein>
<dbReference type="InterPro" id="IPR000182">
    <property type="entry name" value="GNAT_dom"/>
</dbReference>
<organism evidence="3 4">
    <name type="scientific">Serratia quinivorans</name>
    <dbReference type="NCBI Taxonomy" id="137545"/>
    <lineage>
        <taxon>Bacteria</taxon>
        <taxon>Pseudomonadati</taxon>
        <taxon>Pseudomonadota</taxon>
        <taxon>Gammaproteobacteria</taxon>
        <taxon>Enterobacterales</taxon>
        <taxon>Yersiniaceae</taxon>
        <taxon>Serratia</taxon>
    </lineage>
</organism>
<dbReference type="PROSITE" id="PS51186">
    <property type="entry name" value="GNAT"/>
    <property type="match status" value="1"/>
</dbReference>
<proteinExistence type="predicted"/>
<evidence type="ECO:0000313" key="4">
    <source>
        <dbReference type="Proteomes" id="UP000255529"/>
    </source>
</evidence>
<evidence type="ECO:0000259" key="2">
    <source>
        <dbReference type="PROSITE" id="PS51186"/>
    </source>
</evidence>
<dbReference type="GO" id="GO:0008080">
    <property type="term" value="F:N-acetyltransferase activity"/>
    <property type="evidence" value="ECO:0007669"/>
    <property type="project" value="InterPro"/>
</dbReference>
<gene>
    <name evidence="3" type="ORF">NCTC11544_00724</name>
</gene>
<keyword evidence="1 3" id="KW-0808">Transferase</keyword>
<evidence type="ECO:0000313" key="3">
    <source>
        <dbReference type="EMBL" id="SUI47054.1"/>
    </source>
</evidence>
<accession>A0A379YM19</accession>
<sequence>MGGKMLDIQPYRESCRLQTAALIYSAFDDKFQRQCGLSARQQWRLFYWLWSWKQSTSQEQSFVVRRAGKVVAAFGLKSAGRLGNSALRERPLPILRLCRRYGMLNFWRMYLQIVTLQHDPAGGELYLSYLAVDEKQRGKGVGKMLIQWITEYAAAQRPNRWLRLHVSQQNTGARRLYQQCGFNIGRRERHASLWLLFRQANWLFMEKRIGETR</sequence>
<dbReference type="PANTHER" id="PTHR13947:SF37">
    <property type="entry name" value="LD18367P"/>
    <property type="match status" value="1"/>
</dbReference>
<dbReference type="SUPFAM" id="SSF55729">
    <property type="entry name" value="Acyl-CoA N-acyltransferases (Nat)"/>
    <property type="match status" value="1"/>
</dbReference>
<dbReference type="AlphaFoldDB" id="A0A379YM19"/>
<dbReference type="Pfam" id="PF00583">
    <property type="entry name" value="Acetyltransf_1"/>
    <property type="match status" value="1"/>
</dbReference>
<dbReference type="EMBL" id="UGYN01000002">
    <property type="protein sequence ID" value="SUI47054.1"/>
    <property type="molecule type" value="Genomic_DNA"/>
</dbReference>
<dbReference type="InterPro" id="IPR050769">
    <property type="entry name" value="NAT_camello-type"/>
</dbReference>
<dbReference type="Proteomes" id="UP000255529">
    <property type="component" value="Unassembled WGS sequence"/>
</dbReference>
<name>A0A379YM19_9GAMM</name>
<dbReference type="InterPro" id="IPR016181">
    <property type="entry name" value="Acyl_CoA_acyltransferase"/>
</dbReference>
<reference evidence="3 4" key="1">
    <citation type="submission" date="2018-06" db="EMBL/GenBank/DDBJ databases">
        <authorList>
            <consortium name="Pathogen Informatics"/>
            <person name="Doyle S."/>
        </authorList>
    </citation>
    <scope>NUCLEOTIDE SEQUENCE [LARGE SCALE GENOMIC DNA]</scope>
    <source>
        <strain evidence="3 4">NCTC11544</strain>
    </source>
</reference>
<evidence type="ECO:0000256" key="1">
    <source>
        <dbReference type="ARBA" id="ARBA00022679"/>
    </source>
</evidence>